<protein>
    <submittedName>
        <fullName evidence="3">Uncharacterized protein</fullName>
    </submittedName>
</protein>
<accession>A0AA88U904</accession>
<evidence type="ECO:0000256" key="2">
    <source>
        <dbReference type="SAM" id="Phobius"/>
    </source>
</evidence>
<dbReference type="AlphaFoldDB" id="A0AA88U904"/>
<name>A0AA88U904_9ASTE</name>
<feature type="region of interest" description="Disordered" evidence="1">
    <location>
        <begin position="53"/>
        <end position="73"/>
    </location>
</feature>
<dbReference type="PANTHER" id="PTHR34938:SF1">
    <property type="entry name" value="PROTEIN FERTILITY RESTORER RF2, MITOCHONDRIAL"/>
    <property type="match status" value="1"/>
</dbReference>
<keyword evidence="2" id="KW-0812">Transmembrane</keyword>
<comment type="caution">
    <text evidence="3">The sequence shown here is derived from an EMBL/GenBank/DDBJ whole genome shotgun (WGS) entry which is preliminary data.</text>
</comment>
<evidence type="ECO:0000313" key="4">
    <source>
        <dbReference type="Proteomes" id="UP001187471"/>
    </source>
</evidence>
<gene>
    <name evidence="3" type="ORF">RJ640_016872</name>
</gene>
<feature type="region of interest" description="Disordered" evidence="1">
    <location>
        <begin position="268"/>
        <end position="291"/>
    </location>
</feature>
<keyword evidence="2" id="KW-0472">Membrane</keyword>
<dbReference type="InterPro" id="IPR040299">
    <property type="entry name" value="RF2K-like"/>
</dbReference>
<dbReference type="PANTHER" id="PTHR34938">
    <property type="entry name" value="PROTEIN FERTILITY RESTORER RF2, MITOCHONDRIAL"/>
    <property type="match status" value="1"/>
</dbReference>
<keyword evidence="4" id="KW-1185">Reference proteome</keyword>
<keyword evidence="2" id="KW-1133">Transmembrane helix</keyword>
<dbReference type="GO" id="GO:0009658">
    <property type="term" value="P:chloroplast organization"/>
    <property type="evidence" value="ECO:0007669"/>
    <property type="project" value="TreeGrafter"/>
</dbReference>
<reference evidence="3" key="1">
    <citation type="submission" date="2022-12" db="EMBL/GenBank/DDBJ databases">
        <title>Draft genome assemblies for two species of Escallonia (Escalloniales).</title>
        <authorList>
            <person name="Chanderbali A."/>
            <person name="Dervinis C."/>
            <person name="Anghel I."/>
            <person name="Soltis D."/>
            <person name="Soltis P."/>
            <person name="Zapata F."/>
        </authorList>
    </citation>
    <scope>NUCLEOTIDE SEQUENCE</scope>
    <source>
        <strain evidence="3">UCBG92.1500</strain>
        <tissue evidence="3">Leaf</tissue>
    </source>
</reference>
<evidence type="ECO:0000313" key="3">
    <source>
        <dbReference type="EMBL" id="KAK2966332.1"/>
    </source>
</evidence>
<dbReference type="GO" id="GO:0010027">
    <property type="term" value="P:thylakoid membrane organization"/>
    <property type="evidence" value="ECO:0007669"/>
    <property type="project" value="TreeGrafter"/>
</dbReference>
<proteinExistence type="predicted"/>
<dbReference type="EMBL" id="JAVXUO010003135">
    <property type="protein sequence ID" value="KAK2966332.1"/>
    <property type="molecule type" value="Genomic_DNA"/>
</dbReference>
<feature type="compositionally biased region" description="Basic and acidic residues" evidence="1">
    <location>
        <begin position="281"/>
        <end position="291"/>
    </location>
</feature>
<sequence length="291" mass="31808">MACETMTLTEFVDHYEKNAIKMREKEVEDDFDYARGKPKVVVKRCGLLKRKEKSPDFDDGGTGLPTRDDGDGGGGGGGWTGGFFFFGFLAFLGFLKDQESEGPYREDSGRRTTRTEGDEIVRRGTIELPRTISVIIRVPISPWTLTSEILRVGTRLARIRRGVRFAATILGITIPEARAIAPATLFRLTEAFHNFDAPGGHTIASATIVRHHQDPQIVPTRRTHDVKVQIPIAAEGELGHGHRRLGACRSAFWRARAAIACCASKPANGVVGTEGAAPEPARPEGGERDSD</sequence>
<evidence type="ECO:0000256" key="1">
    <source>
        <dbReference type="SAM" id="MobiDB-lite"/>
    </source>
</evidence>
<dbReference type="Proteomes" id="UP001187471">
    <property type="component" value="Unassembled WGS sequence"/>
</dbReference>
<organism evidence="3 4">
    <name type="scientific">Escallonia rubra</name>
    <dbReference type="NCBI Taxonomy" id="112253"/>
    <lineage>
        <taxon>Eukaryota</taxon>
        <taxon>Viridiplantae</taxon>
        <taxon>Streptophyta</taxon>
        <taxon>Embryophyta</taxon>
        <taxon>Tracheophyta</taxon>
        <taxon>Spermatophyta</taxon>
        <taxon>Magnoliopsida</taxon>
        <taxon>eudicotyledons</taxon>
        <taxon>Gunneridae</taxon>
        <taxon>Pentapetalae</taxon>
        <taxon>asterids</taxon>
        <taxon>campanulids</taxon>
        <taxon>Escalloniales</taxon>
        <taxon>Escalloniaceae</taxon>
        <taxon>Escallonia</taxon>
    </lineage>
</organism>
<feature type="transmembrane region" description="Helical" evidence="2">
    <location>
        <begin position="76"/>
        <end position="95"/>
    </location>
</feature>
<dbReference type="GO" id="GO:0009507">
    <property type="term" value="C:chloroplast"/>
    <property type="evidence" value="ECO:0007669"/>
    <property type="project" value="TreeGrafter"/>
</dbReference>